<dbReference type="AlphaFoldDB" id="L0F326"/>
<evidence type="ECO:0000256" key="1">
    <source>
        <dbReference type="ARBA" id="ARBA00001966"/>
    </source>
</evidence>
<dbReference type="STRING" id="871963.Desdi_0727"/>
<dbReference type="eggNOG" id="COG1775">
    <property type="taxonomic scope" value="Bacteria"/>
</dbReference>
<dbReference type="GO" id="GO:0016836">
    <property type="term" value="F:hydro-lyase activity"/>
    <property type="evidence" value="ECO:0007669"/>
    <property type="project" value="UniProtKB-ARBA"/>
</dbReference>
<dbReference type="Gene3D" id="3.40.50.11890">
    <property type="match status" value="1"/>
</dbReference>
<dbReference type="OrthoDB" id="9810278at2"/>
<dbReference type="PANTHER" id="PTHR30548:SF2">
    <property type="entry name" value="2-HYDROXYACYL-COA DEHYDRATASE,D-COMPONENT"/>
    <property type="match status" value="1"/>
</dbReference>
<evidence type="ECO:0000256" key="2">
    <source>
        <dbReference type="ARBA" id="ARBA00005806"/>
    </source>
</evidence>
<dbReference type="GO" id="GO:0051536">
    <property type="term" value="F:iron-sulfur cluster binding"/>
    <property type="evidence" value="ECO:0007669"/>
    <property type="project" value="UniProtKB-KW"/>
</dbReference>
<organism evidence="4 5">
    <name type="scientific">Desulfitobacterium dichloroeliminans (strain LMG P-21439 / DCA1)</name>
    <dbReference type="NCBI Taxonomy" id="871963"/>
    <lineage>
        <taxon>Bacteria</taxon>
        <taxon>Bacillati</taxon>
        <taxon>Bacillota</taxon>
        <taxon>Clostridia</taxon>
        <taxon>Eubacteriales</taxon>
        <taxon>Desulfitobacteriaceae</taxon>
        <taxon>Desulfitobacterium</taxon>
    </lineage>
</organism>
<dbReference type="Pfam" id="PF06050">
    <property type="entry name" value="HGD-D"/>
    <property type="match status" value="1"/>
</dbReference>
<dbReference type="KEGG" id="ddl:Desdi_0727"/>
<dbReference type="EMBL" id="CP003344">
    <property type="protein sequence ID" value="AGA68254.1"/>
    <property type="molecule type" value="Genomic_DNA"/>
</dbReference>
<keyword evidence="3" id="KW-0411">Iron-sulfur</keyword>
<gene>
    <name evidence="4" type="ordered locus">Desdi_0727</name>
</gene>
<comment type="cofactor">
    <cofactor evidence="1">
        <name>[4Fe-4S] cluster</name>
        <dbReference type="ChEBI" id="CHEBI:49883"/>
    </cofactor>
</comment>
<accession>L0F326</accession>
<keyword evidence="3" id="KW-0479">Metal-binding</keyword>
<evidence type="ECO:0000313" key="4">
    <source>
        <dbReference type="EMBL" id="AGA68254.1"/>
    </source>
</evidence>
<protein>
    <submittedName>
        <fullName evidence="4">Benzoyl-CoA reductase/2-hydroxyglutaryl-CoA dehydratase subunit, BcrC/BadD/HgdB</fullName>
    </submittedName>
</protein>
<sequence>MAEKVDLIKNISDSADTAVKHVGEKYPQNLWMFDVQKAYWNAVNTAHDEGKKLIYMGACAPMELIYAFDGVPLILDIISTRCATESDLAAKYVDIAEKHVTSSMCGIDKVALGAVISGDIADKPDAFIYSTVPCDSSRVSYPYIDQYIGVPSYCMDIPYRKDEQGYRYIAEQNKEIVSFLEHVTGNKLDWDKLEEVMEISNKTNILMKKIADLRKNKPCPLPGSLLFLNQLIPAMAGSPDMLKCLEAQYKVGKYIVDKGLGSTKEEKFRVLWMQNMLWSNIKVLAWLEKKYGAAIVMEAFGYQETPLFKDFKDPDHVFMTLAKKALALPMIHGSSGPVEDYMNLVDQCMADYDINVAMYVGHVGCKHTWAAGKIIKDMVMDKYGIPTLTLDVDAIDSRYKSTEEIESVIGEYMDTLIENQSA</sequence>
<evidence type="ECO:0000256" key="3">
    <source>
        <dbReference type="ARBA" id="ARBA00023014"/>
    </source>
</evidence>
<comment type="similarity">
    <text evidence="2">Belongs to the FldB/FldC dehydratase alpha/beta subunit family.</text>
</comment>
<keyword evidence="3" id="KW-0408">Iron</keyword>
<reference evidence="5" key="1">
    <citation type="submission" date="2012-02" db="EMBL/GenBank/DDBJ databases">
        <title>Complete sequence of Desulfitobacterium dichloroeliminans LMG P-21439.</title>
        <authorList>
            <person name="Lucas S."/>
            <person name="Han J."/>
            <person name="Lapidus A."/>
            <person name="Cheng J.-F."/>
            <person name="Goodwin L."/>
            <person name="Pitluck S."/>
            <person name="Peters L."/>
            <person name="Ovchinnikova G."/>
            <person name="Teshima H."/>
            <person name="Detter J.C."/>
            <person name="Han C."/>
            <person name="Tapia R."/>
            <person name="Land M."/>
            <person name="Hauser L."/>
            <person name="Kyrpides N."/>
            <person name="Ivanova N."/>
            <person name="Pagani I."/>
            <person name="Kruse T."/>
            <person name="de Vos W.M."/>
            <person name="Boon N."/>
            <person name="Smidt H."/>
            <person name="Woyke T."/>
        </authorList>
    </citation>
    <scope>NUCLEOTIDE SEQUENCE [LARGE SCALE GENOMIC DNA]</scope>
    <source>
        <strain evidence="5">LMG P-21439 / DCA1</strain>
    </source>
</reference>
<proteinExistence type="inferred from homology"/>
<dbReference type="PANTHER" id="PTHR30548">
    <property type="entry name" value="2-HYDROXYGLUTARYL-COA DEHYDRATASE, D-COMPONENT-RELATED"/>
    <property type="match status" value="1"/>
</dbReference>
<name>L0F326_DESDL</name>
<dbReference type="Proteomes" id="UP000010797">
    <property type="component" value="Chromosome"/>
</dbReference>
<dbReference type="HOGENOM" id="CLU_053697_1_1_9"/>
<evidence type="ECO:0000313" key="5">
    <source>
        <dbReference type="Proteomes" id="UP000010797"/>
    </source>
</evidence>
<dbReference type="Gene3D" id="3.40.50.11900">
    <property type="match status" value="1"/>
</dbReference>
<dbReference type="RefSeq" id="WP_015261256.1">
    <property type="nucleotide sequence ID" value="NC_019903.1"/>
</dbReference>
<keyword evidence="5" id="KW-1185">Reference proteome</keyword>
<dbReference type="InterPro" id="IPR010327">
    <property type="entry name" value="FldB/FldC_alpha/beta"/>
</dbReference>